<dbReference type="Pfam" id="PF03781">
    <property type="entry name" value="FGE-sulfatase"/>
    <property type="match status" value="1"/>
</dbReference>
<accession>C0QJT9</accession>
<dbReference type="HOGENOM" id="CLU_023180_0_0_7"/>
<dbReference type="SUPFAM" id="SSF56436">
    <property type="entry name" value="C-type lectin-like"/>
    <property type="match status" value="1"/>
</dbReference>
<dbReference type="OrthoDB" id="9768004at2"/>
<dbReference type="InterPro" id="IPR051043">
    <property type="entry name" value="Sulfatase_Mod_Factor_Kinase"/>
</dbReference>
<dbReference type="Proteomes" id="UP000000442">
    <property type="component" value="Chromosome"/>
</dbReference>
<sequence length="525" mass="58094">MMKFCLRLVFVFILIFFLNIPAYAEKSPDNPSPADDDLILPLPHNRQMVFRPIFLGQGEAPFAQRSFRMGDPDGGFKEHPTEVSLSGSFLGQGKSGKDWLYYMAKYEVNQGQWAAVLGLAAPDQNATDKPITRITWFEAQQFLDKLNQWLFANALNKLPKSGASPGFVRLPSEAEWEFAARGGAGVSADVFDRRVPYKDRLSSCEWFAGPKSSHGKLKAMGRLKPNPLGIHDMLGNVSEMTGGLYMIEYYQGRPGGFVARGGHYLSSEKMLRSSLRTEEPFYIARGSAPPVPNQKETMGLRPVLAAVVFGDRSAAQSYADAWDSYRKGAGAATPAAVSTAPTSQKTQVSIDQAGQYLARLEEMAVNNPGMQQELGRLKSVMADVQFIQAKADGETAYAWFKIAAERGFFVYLESKKLPMVKQLIDAAKTGKREAMIEKLTTRLAEIEANISQSMENYTASLRQLETLGQAARQTGENRYLKFLLENDAAEQVRAAKLVTTHLEALVKTKRTTPEAWQNDLSSLGL</sequence>
<dbReference type="PANTHER" id="PTHR23150">
    <property type="entry name" value="SULFATASE MODIFYING FACTOR 1, 2"/>
    <property type="match status" value="1"/>
</dbReference>
<dbReference type="GO" id="GO:0120147">
    <property type="term" value="F:formylglycine-generating oxidase activity"/>
    <property type="evidence" value="ECO:0007669"/>
    <property type="project" value="TreeGrafter"/>
</dbReference>
<evidence type="ECO:0000313" key="2">
    <source>
        <dbReference type="EMBL" id="ACN13942.1"/>
    </source>
</evidence>
<reference evidence="2 3" key="1">
    <citation type="journal article" date="2009" name="Environ. Microbiol.">
        <title>Genome sequence of Desulfobacterium autotrophicum HRM2, a marine sulfate reducer oxidizing organic carbon completely to carbon dioxide.</title>
        <authorList>
            <person name="Strittmatter A.W."/>
            <person name="Liesegang H."/>
            <person name="Rabus R."/>
            <person name="Decker I."/>
            <person name="Amann J."/>
            <person name="Andres S."/>
            <person name="Henne A."/>
            <person name="Fricke W.F."/>
            <person name="Martinez-Arias R."/>
            <person name="Bartels D."/>
            <person name="Goesmann A."/>
            <person name="Krause L."/>
            <person name="Puehler A."/>
            <person name="Klenk H.P."/>
            <person name="Richter M."/>
            <person name="Schuler M."/>
            <person name="Gloeckner F.O."/>
            <person name="Meyerdierks A."/>
            <person name="Gottschalk G."/>
            <person name="Amann R."/>
        </authorList>
    </citation>
    <scope>NUCLEOTIDE SEQUENCE [LARGE SCALE GENOMIC DNA]</scope>
    <source>
        <strain evidence="3">ATCC 43914 / DSM 3382 / HRM2</strain>
    </source>
</reference>
<dbReference type="eggNOG" id="COG1262">
    <property type="taxonomic scope" value="Bacteria"/>
</dbReference>
<evidence type="ECO:0000313" key="3">
    <source>
        <dbReference type="Proteomes" id="UP000000442"/>
    </source>
</evidence>
<dbReference type="PANTHER" id="PTHR23150:SF19">
    <property type="entry name" value="FORMYLGLYCINE-GENERATING ENZYME"/>
    <property type="match status" value="1"/>
</dbReference>
<dbReference type="InterPro" id="IPR042095">
    <property type="entry name" value="SUMF_sf"/>
</dbReference>
<keyword evidence="3" id="KW-1185">Reference proteome</keyword>
<name>C0QJT9_DESAH</name>
<dbReference type="RefSeq" id="WP_012663182.1">
    <property type="nucleotide sequence ID" value="NC_012108.1"/>
</dbReference>
<proteinExistence type="predicted"/>
<dbReference type="InterPro" id="IPR016187">
    <property type="entry name" value="CTDL_fold"/>
</dbReference>
<dbReference type="EMBL" id="CP001087">
    <property type="protein sequence ID" value="ACN13942.1"/>
    <property type="molecule type" value="Genomic_DNA"/>
</dbReference>
<evidence type="ECO:0000259" key="1">
    <source>
        <dbReference type="Pfam" id="PF03781"/>
    </source>
</evidence>
<dbReference type="InterPro" id="IPR005532">
    <property type="entry name" value="SUMF_dom"/>
</dbReference>
<feature type="domain" description="Sulfatase-modifying factor enzyme-like" evidence="1">
    <location>
        <begin position="108"/>
        <end position="278"/>
    </location>
</feature>
<gene>
    <name evidence="2" type="ordered locus">HRM2_08290</name>
</gene>
<dbReference type="STRING" id="177437.HRM2_08290"/>
<dbReference type="Gene3D" id="3.90.1580.10">
    <property type="entry name" value="paralog of FGE (formylglycine-generating enzyme)"/>
    <property type="match status" value="1"/>
</dbReference>
<dbReference type="AlphaFoldDB" id="C0QJT9"/>
<protein>
    <recommendedName>
        <fullName evidence="1">Sulfatase-modifying factor enzyme-like domain-containing protein</fullName>
    </recommendedName>
</protein>
<organism evidence="2 3">
    <name type="scientific">Desulforapulum autotrophicum (strain ATCC 43914 / DSM 3382 / VKM B-1955 / HRM2)</name>
    <name type="common">Desulfobacterium autotrophicum</name>
    <dbReference type="NCBI Taxonomy" id="177437"/>
    <lineage>
        <taxon>Bacteria</taxon>
        <taxon>Pseudomonadati</taxon>
        <taxon>Thermodesulfobacteriota</taxon>
        <taxon>Desulfobacteria</taxon>
        <taxon>Desulfobacterales</taxon>
        <taxon>Desulfobacteraceae</taxon>
        <taxon>Desulforapulum</taxon>
    </lineage>
</organism>
<dbReference type="KEGG" id="dat:HRM2_08290"/>